<evidence type="ECO:0000256" key="1">
    <source>
        <dbReference type="PROSITE-ProRule" id="PRU00529"/>
    </source>
</evidence>
<dbReference type="GO" id="GO:0016740">
    <property type="term" value="F:transferase activity"/>
    <property type="evidence" value="ECO:0007669"/>
    <property type="project" value="UniProtKB-KW"/>
</dbReference>
<proteinExistence type="predicted"/>
<sequence>MQKRTKDSSDGRKLNKRFKYQRHGIERNETGILVTAPRGKERACINEIMDVLEQTVNTLWPNAFEAAASNSQDGEDQNEVEEDLEKAIARELDDMKKKPTEKKELLTPIMLDIQCVFFVKTRAPIDPVKLVESICEQGKHKKMTRFTQRLTPITKTTGATFEDLESLAETILAPHFSGEENAGKKFAIQADYRNHNTLPKVDVIRSVAKAVGPGHHVDLKNYDTLILVQVVKNIIGMSVVQKYRELKRFNLNELYQIADTEGNAQEKSTASKSVEDNTDAKKDEPEKKTEETVDVQKTTETETLSA</sequence>
<keyword evidence="6" id="KW-1185">Reference proteome</keyword>
<evidence type="ECO:0000313" key="6">
    <source>
        <dbReference type="Proteomes" id="UP000001744"/>
    </source>
</evidence>
<dbReference type="eggNOG" id="KOG3943">
    <property type="taxonomic scope" value="Eukaryota"/>
</dbReference>
<dbReference type="OrthoDB" id="367221at2759"/>
<dbReference type="PANTHER" id="PTHR13452:SF10">
    <property type="entry name" value="THUMP DOMAIN-CONTAINING PROTEIN 1"/>
    <property type="match status" value="1"/>
</dbReference>
<dbReference type="GO" id="GO:0003723">
    <property type="term" value="F:RNA binding"/>
    <property type="evidence" value="ECO:0000318"/>
    <property type="project" value="GO_Central"/>
</dbReference>
<feature type="compositionally biased region" description="Basic and acidic residues" evidence="2">
    <location>
        <begin position="273"/>
        <end position="291"/>
    </location>
</feature>
<feature type="compositionally biased region" description="Polar residues" evidence="2">
    <location>
        <begin position="296"/>
        <end position="306"/>
    </location>
</feature>
<dbReference type="AlphaFoldDB" id="B6JYH6"/>
<dbReference type="EMBL" id="KE651168">
    <property type="protein sequence ID" value="EEB06594.2"/>
    <property type="molecule type" value="Genomic_DNA"/>
</dbReference>
<dbReference type="Proteomes" id="UP000001744">
    <property type="component" value="Unassembled WGS sequence"/>
</dbReference>
<feature type="domain" description="THUMP" evidence="3">
    <location>
        <begin position="135"/>
        <end position="241"/>
    </location>
</feature>
<dbReference type="PROSITE" id="PS51165">
    <property type="entry name" value="THUMP"/>
    <property type="match status" value="1"/>
</dbReference>
<dbReference type="GO" id="GO:0180014">
    <property type="term" value="F:protein-tRNA adaptor activity"/>
    <property type="evidence" value="ECO:0007669"/>
    <property type="project" value="EnsemblFungi"/>
</dbReference>
<evidence type="ECO:0000256" key="2">
    <source>
        <dbReference type="SAM" id="MobiDB-lite"/>
    </source>
</evidence>
<dbReference type="CDD" id="cd11717">
    <property type="entry name" value="THUMP_THUMPD1_like"/>
    <property type="match status" value="1"/>
</dbReference>
<dbReference type="VEuPathDB" id="FungiDB:SJAG_01638"/>
<dbReference type="Pfam" id="PF02926">
    <property type="entry name" value="THUMP"/>
    <property type="match status" value="1"/>
</dbReference>
<evidence type="ECO:0000313" key="5">
    <source>
        <dbReference type="JaponicusDB" id="SJAG_01638"/>
    </source>
</evidence>
<dbReference type="PANTHER" id="PTHR13452">
    <property type="entry name" value="THUMP DOMAIN CONTAINING PROTEIN 1-RELATED"/>
    <property type="match status" value="1"/>
</dbReference>
<dbReference type="JaponicusDB" id="SJAG_01638">
    <property type="gene designation" value="tan1"/>
</dbReference>
<evidence type="ECO:0000259" key="3">
    <source>
        <dbReference type="PROSITE" id="PS51165"/>
    </source>
</evidence>
<dbReference type="InterPro" id="IPR004114">
    <property type="entry name" value="THUMP_dom"/>
</dbReference>
<evidence type="ECO:0000313" key="4">
    <source>
        <dbReference type="EMBL" id="EEB06594.2"/>
    </source>
</evidence>
<protein>
    <submittedName>
        <fullName evidence="4">tRNA acetyltransferase</fullName>
    </submittedName>
</protein>
<feature type="compositionally biased region" description="Polar residues" evidence="2">
    <location>
        <begin position="262"/>
        <end position="272"/>
    </location>
</feature>
<dbReference type="Gene3D" id="3.30.2300.10">
    <property type="entry name" value="THUMP superfamily"/>
    <property type="match status" value="1"/>
</dbReference>
<organism evidence="4 6">
    <name type="scientific">Schizosaccharomyces japonicus (strain yFS275 / FY16936)</name>
    <name type="common">Fission yeast</name>
    <dbReference type="NCBI Taxonomy" id="402676"/>
    <lineage>
        <taxon>Eukaryota</taxon>
        <taxon>Fungi</taxon>
        <taxon>Dikarya</taxon>
        <taxon>Ascomycota</taxon>
        <taxon>Taphrinomycotina</taxon>
        <taxon>Schizosaccharomycetes</taxon>
        <taxon>Schizosaccharomycetales</taxon>
        <taxon>Schizosaccharomycetaceae</taxon>
        <taxon>Schizosaccharomyces</taxon>
    </lineage>
</organism>
<reference evidence="4 6" key="1">
    <citation type="journal article" date="2011" name="Science">
        <title>Comparative functional genomics of the fission yeasts.</title>
        <authorList>
            <person name="Rhind N."/>
            <person name="Chen Z."/>
            <person name="Yassour M."/>
            <person name="Thompson D.A."/>
            <person name="Haas B.J."/>
            <person name="Habib N."/>
            <person name="Wapinski I."/>
            <person name="Roy S."/>
            <person name="Lin M.F."/>
            <person name="Heiman D.I."/>
            <person name="Young S.K."/>
            <person name="Furuya K."/>
            <person name="Guo Y."/>
            <person name="Pidoux A."/>
            <person name="Chen H.M."/>
            <person name="Robbertse B."/>
            <person name="Goldberg J.M."/>
            <person name="Aoki K."/>
            <person name="Bayne E.H."/>
            <person name="Berlin A.M."/>
            <person name="Desjardins C.A."/>
            <person name="Dobbs E."/>
            <person name="Dukaj L."/>
            <person name="Fan L."/>
            <person name="FitzGerald M.G."/>
            <person name="French C."/>
            <person name="Gujja S."/>
            <person name="Hansen K."/>
            <person name="Keifenheim D."/>
            <person name="Levin J.Z."/>
            <person name="Mosher R.A."/>
            <person name="Mueller C.A."/>
            <person name="Pfiffner J."/>
            <person name="Priest M."/>
            <person name="Russ C."/>
            <person name="Smialowska A."/>
            <person name="Swoboda P."/>
            <person name="Sykes S.M."/>
            <person name="Vaughn M."/>
            <person name="Vengrova S."/>
            <person name="Yoder R."/>
            <person name="Zeng Q."/>
            <person name="Allshire R."/>
            <person name="Baulcombe D."/>
            <person name="Birren B.W."/>
            <person name="Brown W."/>
            <person name="Ekwall K."/>
            <person name="Kellis M."/>
            <person name="Leatherwood J."/>
            <person name="Levin H."/>
            <person name="Margalit H."/>
            <person name="Martienssen R."/>
            <person name="Nieduszynski C.A."/>
            <person name="Spatafora J.W."/>
            <person name="Friedman N."/>
            <person name="Dalgaard J.Z."/>
            <person name="Baumann P."/>
            <person name="Niki H."/>
            <person name="Regev A."/>
            <person name="Nusbaum C."/>
        </authorList>
    </citation>
    <scope>NUCLEOTIDE SEQUENCE [LARGE SCALE GENOMIC DNA]</scope>
    <source>
        <strain evidence="6">yFS275 / FY16936</strain>
    </source>
</reference>
<accession>B6JYH6</accession>
<dbReference type="SMART" id="SM00981">
    <property type="entry name" value="THUMP"/>
    <property type="match status" value="1"/>
</dbReference>
<name>B6JYH6_SCHJY</name>
<dbReference type="RefSeq" id="XP_002172887.2">
    <property type="nucleotide sequence ID" value="XM_002172851.2"/>
</dbReference>
<dbReference type="InterPro" id="IPR040183">
    <property type="entry name" value="THUMPD1-like"/>
</dbReference>
<dbReference type="OMA" id="MNEKACV"/>
<feature type="region of interest" description="Disordered" evidence="2">
    <location>
        <begin position="261"/>
        <end position="306"/>
    </location>
</feature>
<dbReference type="GO" id="GO:0006400">
    <property type="term" value="P:tRNA modification"/>
    <property type="evidence" value="ECO:0000318"/>
    <property type="project" value="GO_Central"/>
</dbReference>
<dbReference type="FunFam" id="3.30.2300.10:FF:000001">
    <property type="entry name" value="THUMP domain-containing protein 1"/>
    <property type="match status" value="1"/>
</dbReference>
<dbReference type="SUPFAM" id="SSF143437">
    <property type="entry name" value="THUMP domain-like"/>
    <property type="match status" value="1"/>
</dbReference>
<gene>
    <name evidence="5" type="primary">tan1</name>
    <name evidence="4" type="ORF">SJAG_01638</name>
</gene>
<keyword evidence="1" id="KW-0694">RNA-binding</keyword>
<dbReference type="HOGENOM" id="CLU_039352_2_2_1"/>
<dbReference type="GeneID" id="7052327"/>
<dbReference type="STRING" id="402676.B6JYH6"/>